<protein>
    <submittedName>
        <fullName evidence="1">Uncharacterized protein</fullName>
    </submittedName>
</protein>
<evidence type="ECO:0000313" key="2">
    <source>
        <dbReference type="Proteomes" id="UP000192582"/>
    </source>
</evidence>
<organism evidence="1 2">
    <name type="scientific">Deinococcus hopiensis KR-140</name>
    <dbReference type="NCBI Taxonomy" id="695939"/>
    <lineage>
        <taxon>Bacteria</taxon>
        <taxon>Thermotogati</taxon>
        <taxon>Deinococcota</taxon>
        <taxon>Deinococci</taxon>
        <taxon>Deinococcales</taxon>
        <taxon>Deinococcaceae</taxon>
        <taxon>Deinococcus</taxon>
    </lineage>
</organism>
<gene>
    <name evidence="1" type="ORF">SAMN00790413_05302</name>
</gene>
<reference evidence="1 2" key="1">
    <citation type="submission" date="2017-04" db="EMBL/GenBank/DDBJ databases">
        <authorList>
            <person name="Afonso C.L."/>
            <person name="Miller P.J."/>
            <person name="Scott M.A."/>
            <person name="Spackman E."/>
            <person name="Goraichik I."/>
            <person name="Dimitrov K.M."/>
            <person name="Suarez D.L."/>
            <person name="Swayne D.E."/>
        </authorList>
    </citation>
    <scope>NUCLEOTIDE SEQUENCE [LARGE SCALE GENOMIC DNA]</scope>
    <source>
        <strain evidence="1 2">KR-140</strain>
    </source>
</reference>
<keyword evidence="2" id="KW-1185">Reference proteome</keyword>
<evidence type="ECO:0000313" key="1">
    <source>
        <dbReference type="EMBL" id="SMB79675.1"/>
    </source>
</evidence>
<dbReference type="RefSeq" id="WP_170928405.1">
    <property type="nucleotide sequence ID" value="NZ_FWWU01000004.1"/>
</dbReference>
<sequence length="54" mass="5662">MVLKRPANVLAADAGCPSAAPTSDIVGIERCLKAAEARWQKRGVGVYRPGVLVV</sequence>
<accession>A0A1W1UF01</accession>
<dbReference type="STRING" id="695939.SAMN00790413_05302"/>
<dbReference type="EMBL" id="FWWU01000004">
    <property type="protein sequence ID" value="SMB79675.1"/>
    <property type="molecule type" value="Genomic_DNA"/>
</dbReference>
<dbReference type="AlphaFoldDB" id="A0A1W1UF01"/>
<name>A0A1W1UF01_9DEIO</name>
<dbReference type="Proteomes" id="UP000192582">
    <property type="component" value="Unassembled WGS sequence"/>
</dbReference>
<proteinExistence type="predicted"/>